<proteinExistence type="predicted"/>
<evidence type="ECO:0000256" key="2">
    <source>
        <dbReference type="SAM" id="SignalP"/>
    </source>
</evidence>
<feature type="region of interest" description="Disordered" evidence="1">
    <location>
        <begin position="74"/>
        <end position="98"/>
    </location>
</feature>
<evidence type="ECO:0000313" key="4">
    <source>
        <dbReference type="Proteomes" id="UP000184383"/>
    </source>
</evidence>
<evidence type="ECO:0000313" key="3">
    <source>
        <dbReference type="EMBL" id="OJJ40926.1"/>
    </source>
</evidence>
<dbReference type="AlphaFoldDB" id="A0A1L9S186"/>
<dbReference type="RefSeq" id="XP_040694602.1">
    <property type="nucleotide sequence ID" value="XM_040833986.1"/>
</dbReference>
<gene>
    <name evidence="3" type="ORF">ASPWEDRAFT_34390</name>
</gene>
<name>A0A1L9S186_ASPWE</name>
<feature type="chain" id="PRO_5012228391" evidence="2">
    <location>
        <begin position="20"/>
        <end position="98"/>
    </location>
</feature>
<dbReference type="GeneID" id="63749834"/>
<keyword evidence="2" id="KW-0732">Signal</keyword>
<organism evidence="3 4">
    <name type="scientific">Aspergillus wentii DTO 134E9</name>
    <dbReference type="NCBI Taxonomy" id="1073089"/>
    <lineage>
        <taxon>Eukaryota</taxon>
        <taxon>Fungi</taxon>
        <taxon>Dikarya</taxon>
        <taxon>Ascomycota</taxon>
        <taxon>Pezizomycotina</taxon>
        <taxon>Eurotiomycetes</taxon>
        <taxon>Eurotiomycetidae</taxon>
        <taxon>Eurotiales</taxon>
        <taxon>Aspergillaceae</taxon>
        <taxon>Aspergillus</taxon>
        <taxon>Aspergillus subgen. Cremei</taxon>
    </lineage>
</organism>
<evidence type="ECO:0000256" key="1">
    <source>
        <dbReference type="SAM" id="MobiDB-lite"/>
    </source>
</evidence>
<sequence>MKLTTVLLPLGLFVSSSLAVGITITMAGGGTKDLDIPTTGECIDLFQGTDHARLNGGTDGTRCDFWLDSGCSGSPVGSISTSKRESDMAEPANGARCH</sequence>
<protein>
    <submittedName>
        <fullName evidence="3">Uncharacterized protein</fullName>
    </submittedName>
</protein>
<keyword evidence="4" id="KW-1185">Reference proteome</keyword>
<feature type="signal peptide" evidence="2">
    <location>
        <begin position="1"/>
        <end position="19"/>
    </location>
</feature>
<dbReference type="VEuPathDB" id="FungiDB:ASPWEDRAFT_34390"/>
<dbReference type="OrthoDB" id="4390310at2759"/>
<dbReference type="EMBL" id="KV878209">
    <property type="protein sequence ID" value="OJJ40926.1"/>
    <property type="molecule type" value="Genomic_DNA"/>
</dbReference>
<accession>A0A1L9S186</accession>
<dbReference type="Proteomes" id="UP000184383">
    <property type="component" value="Unassembled WGS sequence"/>
</dbReference>
<reference evidence="4" key="1">
    <citation type="journal article" date="2017" name="Genome Biol.">
        <title>Comparative genomics reveals high biological diversity and specific adaptations in the industrially and medically important fungal genus Aspergillus.</title>
        <authorList>
            <person name="de Vries R.P."/>
            <person name="Riley R."/>
            <person name="Wiebenga A."/>
            <person name="Aguilar-Osorio G."/>
            <person name="Amillis S."/>
            <person name="Uchima C.A."/>
            <person name="Anderluh G."/>
            <person name="Asadollahi M."/>
            <person name="Askin M."/>
            <person name="Barry K."/>
            <person name="Battaglia E."/>
            <person name="Bayram O."/>
            <person name="Benocci T."/>
            <person name="Braus-Stromeyer S.A."/>
            <person name="Caldana C."/>
            <person name="Canovas D."/>
            <person name="Cerqueira G.C."/>
            <person name="Chen F."/>
            <person name="Chen W."/>
            <person name="Choi C."/>
            <person name="Clum A."/>
            <person name="Dos Santos R.A."/>
            <person name="Damasio A.R."/>
            <person name="Diallinas G."/>
            <person name="Emri T."/>
            <person name="Fekete E."/>
            <person name="Flipphi M."/>
            <person name="Freyberg S."/>
            <person name="Gallo A."/>
            <person name="Gournas C."/>
            <person name="Habgood R."/>
            <person name="Hainaut M."/>
            <person name="Harispe M.L."/>
            <person name="Henrissat B."/>
            <person name="Hilden K.S."/>
            <person name="Hope R."/>
            <person name="Hossain A."/>
            <person name="Karabika E."/>
            <person name="Karaffa L."/>
            <person name="Karanyi Z."/>
            <person name="Krasevec N."/>
            <person name="Kuo A."/>
            <person name="Kusch H."/>
            <person name="LaButti K."/>
            <person name="Lagendijk E.L."/>
            <person name="Lapidus A."/>
            <person name="Levasseur A."/>
            <person name="Lindquist E."/>
            <person name="Lipzen A."/>
            <person name="Logrieco A.F."/>
            <person name="MacCabe A."/>
            <person name="Maekelae M.R."/>
            <person name="Malavazi I."/>
            <person name="Melin P."/>
            <person name="Meyer V."/>
            <person name="Mielnichuk N."/>
            <person name="Miskei M."/>
            <person name="Molnar A.P."/>
            <person name="Mule G."/>
            <person name="Ngan C.Y."/>
            <person name="Orejas M."/>
            <person name="Orosz E."/>
            <person name="Ouedraogo J.P."/>
            <person name="Overkamp K.M."/>
            <person name="Park H.-S."/>
            <person name="Perrone G."/>
            <person name="Piumi F."/>
            <person name="Punt P.J."/>
            <person name="Ram A.F."/>
            <person name="Ramon A."/>
            <person name="Rauscher S."/>
            <person name="Record E."/>
            <person name="Riano-Pachon D.M."/>
            <person name="Robert V."/>
            <person name="Roehrig J."/>
            <person name="Ruller R."/>
            <person name="Salamov A."/>
            <person name="Salih N.S."/>
            <person name="Samson R.A."/>
            <person name="Sandor E."/>
            <person name="Sanguinetti M."/>
            <person name="Schuetze T."/>
            <person name="Sepcic K."/>
            <person name="Shelest E."/>
            <person name="Sherlock G."/>
            <person name="Sophianopoulou V."/>
            <person name="Squina F.M."/>
            <person name="Sun H."/>
            <person name="Susca A."/>
            <person name="Todd R.B."/>
            <person name="Tsang A."/>
            <person name="Unkles S.E."/>
            <person name="van de Wiele N."/>
            <person name="van Rossen-Uffink D."/>
            <person name="Oliveira J.V."/>
            <person name="Vesth T.C."/>
            <person name="Visser J."/>
            <person name="Yu J.-H."/>
            <person name="Zhou M."/>
            <person name="Andersen M.R."/>
            <person name="Archer D.B."/>
            <person name="Baker S.E."/>
            <person name="Benoit I."/>
            <person name="Brakhage A.A."/>
            <person name="Braus G.H."/>
            <person name="Fischer R."/>
            <person name="Frisvad J.C."/>
            <person name="Goldman G.H."/>
            <person name="Houbraken J."/>
            <person name="Oakley B."/>
            <person name="Pocsi I."/>
            <person name="Scazzocchio C."/>
            <person name="Seiboth B."/>
            <person name="vanKuyk P.A."/>
            <person name="Wortman J."/>
            <person name="Dyer P.S."/>
            <person name="Grigoriev I.V."/>
        </authorList>
    </citation>
    <scope>NUCLEOTIDE SEQUENCE [LARGE SCALE GENOMIC DNA]</scope>
    <source>
        <strain evidence="4">DTO 134E9</strain>
    </source>
</reference>